<dbReference type="AlphaFoldDB" id="A0A7X1NRJ5"/>
<dbReference type="RefSeq" id="WP_152816605.1">
    <property type="nucleotide sequence ID" value="NZ_VJXX01000005.1"/>
</dbReference>
<evidence type="ECO:0000313" key="1">
    <source>
        <dbReference type="EMBL" id="MPY11731.1"/>
    </source>
</evidence>
<comment type="caution">
    <text evidence="1">The sequence shown here is derived from an EMBL/GenBank/DDBJ whole genome shotgun (WGS) entry which is preliminary data.</text>
</comment>
<evidence type="ECO:0000313" key="2">
    <source>
        <dbReference type="Proteomes" id="UP000326464"/>
    </source>
</evidence>
<protein>
    <submittedName>
        <fullName evidence="1">Uncharacterized protein</fullName>
    </submittedName>
</protein>
<dbReference type="Proteomes" id="UP000326464">
    <property type="component" value="Unassembled WGS sequence"/>
</dbReference>
<keyword evidence="2" id="KW-1185">Reference proteome</keyword>
<reference evidence="2" key="1">
    <citation type="submission" date="2019-07" db="EMBL/GenBank/DDBJ databases">
        <title>Arthrobacter KR32 sp. nov., isolated from mountain cheese made of cows milk.</title>
        <authorList>
            <person name="Flegler A."/>
        </authorList>
    </citation>
    <scope>NUCLEOTIDE SEQUENCE [LARGE SCALE GENOMIC DNA]</scope>
    <source>
        <strain evidence="2">KR32</strain>
    </source>
</reference>
<proteinExistence type="predicted"/>
<sequence length="187" mass="20296">MKTLRESIDPEVLAIVAEWFGGSAPVWQDDEWICYDAETDGILITGEPGAVSVFFTLHQGDRSGGPDVVCTDAADALRYALFKAGVRFRQRRLYGRLLVPFSTALARAGFTMSPLNGFGAMLTVDDGDGSAPERRLSFTMGGEATEATFYLDASFPDLMDSMRAPGGQPLFGDVRQVPATSFERARP</sequence>
<dbReference type="OrthoDB" id="4954384at2"/>
<dbReference type="EMBL" id="VJXX01000005">
    <property type="protein sequence ID" value="MPY11731.1"/>
    <property type="molecule type" value="Genomic_DNA"/>
</dbReference>
<organism evidence="1 2">
    <name type="scientific">Arthrobacter bussei</name>
    <dbReference type="NCBI Taxonomy" id="2594179"/>
    <lineage>
        <taxon>Bacteria</taxon>
        <taxon>Bacillati</taxon>
        <taxon>Actinomycetota</taxon>
        <taxon>Actinomycetes</taxon>
        <taxon>Micrococcales</taxon>
        <taxon>Micrococcaceae</taxon>
        <taxon>Arthrobacter</taxon>
    </lineage>
</organism>
<gene>
    <name evidence="1" type="ORF">FNH21_13570</name>
</gene>
<accession>A0A7X1NRJ5</accession>
<name>A0A7X1NRJ5_9MICC</name>